<dbReference type="VEuPathDB" id="TriTrypDB:TM35_000083750"/>
<name>A0A1X0P0X2_9TRYP</name>
<evidence type="ECO:0000256" key="5">
    <source>
        <dbReference type="SAM" id="MobiDB-lite"/>
    </source>
</evidence>
<evidence type="ECO:0000256" key="4">
    <source>
        <dbReference type="SAM" id="Coils"/>
    </source>
</evidence>
<dbReference type="SMART" id="SM00320">
    <property type="entry name" value="WD40"/>
    <property type="match status" value="5"/>
</dbReference>
<dbReference type="PANTHER" id="PTHR19848">
    <property type="entry name" value="WD40 REPEAT PROTEIN"/>
    <property type="match status" value="1"/>
</dbReference>
<proteinExistence type="predicted"/>
<evidence type="ECO:0000256" key="2">
    <source>
        <dbReference type="ARBA" id="ARBA00022737"/>
    </source>
</evidence>
<keyword evidence="1 3" id="KW-0853">WD repeat</keyword>
<evidence type="ECO:0000313" key="6">
    <source>
        <dbReference type="EMBL" id="ORC90577.1"/>
    </source>
</evidence>
<dbReference type="EMBL" id="NBCO01000008">
    <property type="protein sequence ID" value="ORC90577.1"/>
    <property type="molecule type" value="Genomic_DNA"/>
</dbReference>
<keyword evidence="7" id="KW-1185">Reference proteome</keyword>
<feature type="compositionally biased region" description="Pro residues" evidence="5">
    <location>
        <begin position="561"/>
        <end position="629"/>
    </location>
</feature>
<evidence type="ECO:0000256" key="3">
    <source>
        <dbReference type="PROSITE-ProRule" id="PRU00221"/>
    </source>
</evidence>
<dbReference type="SUPFAM" id="SSF50978">
    <property type="entry name" value="WD40 repeat-like"/>
    <property type="match status" value="1"/>
</dbReference>
<keyword evidence="2" id="KW-0677">Repeat</keyword>
<dbReference type="RefSeq" id="XP_028884643.1">
    <property type="nucleotide sequence ID" value="XM_029024240.1"/>
</dbReference>
<evidence type="ECO:0000313" key="7">
    <source>
        <dbReference type="Proteomes" id="UP000192257"/>
    </source>
</evidence>
<protein>
    <submittedName>
        <fullName evidence="6">Uncharacterized protein</fullName>
    </submittedName>
</protein>
<feature type="coiled-coil region" evidence="4">
    <location>
        <begin position="390"/>
        <end position="424"/>
    </location>
</feature>
<feature type="region of interest" description="Disordered" evidence="5">
    <location>
        <begin position="510"/>
        <end position="663"/>
    </location>
</feature>
<gene>
    <name evidence="6" type="ORF">TM35_000083750</name>
</gene>
<dbReference type="PANTHER" id="PTHR19848:SF8">
    <property type="entry name" value="F-BOX AND WD REPEAT DOMAIN CONTAINING 7"/>
    <property type="match status" value="1"/>
</dbReference>
<dbReference type="Gene3D" id="2.130.10.10">
    <property type="entry name" value="YVTN repeat-like/Quinoprotein amine dehydrogenase"/>
    <property type="match status" value="1"/>
</dbReference>
<feature type="compositionally biased region" description="Low complexity" evidence="5">
    <location>
        <begin position="549"/>
        <end position="560"/>
    </location>
</feature>
<comment type="caution">
    <text evidence="6">The sequence shown here is derived from an EMBL/GenBank/DDBJ whole genome shotgun (WGS) entry which is preliminary data.</text>
</comment>
<dbReference type="InterPro" id="IPR001680">
    <property type="entry name" value="WD40_rpt"/>
</dbReference>
<keyword evidence="4" id="KW-0175">Coiled coil</keyword>
<feature type="repeat" description="WD" evidence="3">
    <location>
        <begin position="147"/>
        <end position="186"/>
    </location>
</feature>
<dbReference type="InterPro" id="IPR015943">
    <property type="entry name" value="WD40/YVTN_repeat-like_dom_sf"/>
</dbReference>
<sequence length="663" mass="71076">MLLDIDPTQNLKPEGKVFPVQSPVVAMTVTTDRVWLATSDGGVEIRDIYTAELVHRFASAPRPTSVTRIWSLLNVMTQSKGSQVWMGLSNGSIEVYDAQSFRMVQRLAKHAGGVYCLAEFGGYVYSGSSDFKIAQWYAEDGRLVRMLHGHTNYVRCLYAEGSAVVSGSDDCTVRVWDAGSGEAQLTGHFHGRAGVSALCRVGVTMWSGDDDGRVIAWKLGTCEALRVLQAHGGRVASLRKIGSRVYSGGADGIIAVFDAEDGRLLQQIEDHSGGRIATVQCAWECSRYSVWTGTSDNSVRCWHHDEFRPMIQDRERFNDMRWYYSTVQSHLEGNERLLKQQRELAELVTLTQGGEQAVRNMLEMSEEMKNSTLLNCWMLQERKRKTEKATRELQDERFRIQLEVQKQEQNLSAIRAALQKTLEAVQKIRAGGVPSQMTGSTNVDSNFAATILQQQQQQAVTTGGLVPGAAAVVGTTIQMSLGVPGVSSSTASAPLPSAVVNPVNTSMHALPAVGAPPPSASTVQQPPTSSVPAPHHPSASTVPPPPTSSVPAPHHPSVSTVPPPPTANVPAPPSASTVPQPPTANVPAPPPASTVPQPPTASVPAPPPASTVPQPPTAKVPSPTGPRPPGGKTSSNIKSRFAGLGKSRSTTDVPVEILLPKKH</sequence>
<evidence type="ECO:0000256" key="1">
    <source>
        <dbReference type="ARBA" id="ARBA00022574"/>
    </source>
</evidence>
<dbReference type="AlphaFoldDB" id="A0A1X0P0X2"/>
<dbReference type="PROSITE" id="PS50082">
    <property type="entry name" value="WD_REPEATS_2"/>
    <property type="match status" value="1"/>
</dbReference>
<dbReference type="STRING" id="67003.A0A1X0P0X2"/>
<dbReference type="OrthoDB" id="5580488at2759"/>
<dbReference type="InterPro" id="IPR036322">
    <property type="entry name" value="WD40_repeat_dom_sf"/>
</dbReference>
<dbReference type="PRINTS" id="PR01217">
    <property type="entry name" value="PRICHEXTENSN"/>
</dbReference>
<dbReference type="Proteomes" id="UP000192257">
    <property type="component" value="Unassembled WGS sequence"/>
</dbReference>
<feature type="compositionally biased region" description="Low complexity" evidence="5">
    <location>
        <begin position="526"/>
        <end position="541"/>
    </location>
</feature>
<organism evidence="6 7">
    <name type="scientific">Trypanosoma theileri</name>
    <dbReference type="NCBI Taxonomy" id="67003"/>
    <lineage>
        <taxon>Eukaryota</taxon>
        <taxon>Discoba</taxon>
        <taxon>Euglenozoa</taxon>
        <taxon>Kinetoplastea</taxon>
        <taxon>Metakinetoplastina</taxon>
        <taxon>Trypanosomatida</taxon>
        <taxon>Trypanosomatidae</taxon>
        <taxon>Trypanosoma</taxon>
    </lineage>
</organism>
<dbReference type="Pfam" id="PF00400">
    <property type="entry name" value="WD40"/>
    <property type="match status" value="1"/>
</dbReference>
<reference evidence="6 7" key="1">
    <citation type="submission" date="2017-03" db="EMBL/GenBank/DDBJ databases">
        <title>An alternative strategy for trypanosome survival in the mammalian bloodstream revealed through genome and transcriptome analysis of the ubiquitous bovine parasite Trypanosoma (Megatrypanum) theileri.</title>
        <authorList>
            <person name="Kelly S."/>
            <person name="Ivens A."/>
            <person name="Mott A."/>
            <person name="O'Neill E."/>
            <person name="Emms D."/>
            <person name="Macleod O."/>
            <person name="Voorheis P."/>
            <person name="Matthews J."/>
            <person name="Matthews K."/>
            <person name="Carrington M."/>
        </authorList>
    </citation>
    <scope>NUCLEOTIDE SEQUENCE [LARGE SCALE GENOMIC DNA]</scope>
    <source>
        <strain evidence="6">Edinburgh</strain>
    </source>
</reference>
<dbReference type="PROSITE" id="PS50294">
    <property type="entry name" value="WD_REPEATS_REGION"/>
    <property type="match status" value="1"/>
</dbReference>
<accession>A0A1X0P0X2</accession>
<dbReference type="GeneID" id="39984020"/>